<evidence type="ECO:0008006" key="3">
    <source>
        <dbReference type="Google" id="ProtNLM"/>
    </source>
</evidence>
<reference evidence="1 2" key="1">
    <citation type="journal article" date="2022" name="Nat. Ecol. Evol.">
        <title>A masculinizing supergene underlies an exaggerated male reproductive morph in a spider.</title>
        <authorList>
            <person name="Hendrickx F."/>
            <person name="De Corte Z."/>
            <person name="Sonet G."/>
            <person name="Van Belleghem S.M."/>
            <person name="Kostlbacher S."/>
            <person name="Vangestel C."/>
        </authorList>
    </citation>
    <scope>NUCLEOTIDE SEQUENCE [LARGE SCALE GENOMIC DNA]</scope>
    <source>
        <strain evidence="1">W744_W776</strain>
    </source>
</reference>
<dbReference type="EMBL" id="JAFNEN010001353">
    <property type="protein sequence ID" value="KAG8174024.1"/>
    <property type="molecule type" value="Genomic_DNA"/>
</dbReference>
<evidence type="ECO:0000313" key="1">
    <source>
        <dbReference type="EMBL" id="KAG8174024.1"/>
    </source>
</evidence>
<comment type="caution">
    <text evidence="1">The sequence shown here is derived from an EMBL/GenBank/DDBJ whole genome shotgun (WGS) entry which is preliminary data.</text>
</comment>
<dbReference type="PANTHER" id="PTHR48257:SF1">
    <property type="match status" value="1"/>
</dbReference>
<keyword evidence="2" id="KW-1185">Reference proteome</keyword>
<dbReference type="Proteomes" id="UP000827092">
    <property type="component" value="Unassembled WGS sequence"/>
</dbReference>
<gene>
    <name evidence="1" type="ORF">JTE90_025945</name>
</gene>
<accession>A0AAV6TR22</accession>
<dbReference type="AlphaFoldDB" id="A0AAV6TR22"/>
<organism evidence="1 2">
    <name type="scientific">Oedothorax gibbosus</name>
    <dbReference type="NCBI Taxonomy" id="931172"/>
    <lineage>
        <taxon>Eukaryota</taxon>
        <taxon>Metazoa</taxon>
        <taxon>Ecdysozoa</taxon>
        <taxon>Arthropoda</taxon>
        <taxon>Chelicerata</taxon>
        <taxon>Arachnida</taxon>
        <taxon>Araneae</taxon>
        <taxon>Araneomorphae</taxon>
        <taxon>Entelegynae</taxon>
        <taxon>Araneoidea</taxon>
        <taxon>Linyphiidae</taxon>
        <taxon>Erigoninae</taxon>
        <taxon>Oedothorax</taxon>
    </lineage>
</organism>
<name>A0AAV6TR22_9ARAC</name>
<dbReference type="PANTHER" id="PTHR48257">
    <property type="match status" value="1"/>
</dbReference>
<protein>
    <recommendedName>
        <fullName evidence="3">Transposase</fullName>
    </recommendedName>
</protein>
<proteinExistence type="predicted"/>
<evidence type="ECO:0000313" key="2">
    <source>
        <dbReference type="Proteomes" id="UP000827092"/>
    </source>
</evidence>
<sequence length="183" mass="20853">MRHKVQHPNDKNRFLFLSFDPCHIIKNIRSQFLEKEMGGKESYITGNYVKKVYELQKDQTGWKLSSPLIWKKSKKESEECEKDFLTPETYSALLLTSLSTVACVKYLLENGFHYVLTRRRDPVESLFSAVRQMNGGNDGSDAKASTVAINKILRTGLLLPHHSSNVPVSSFETFHNLALPGFT</sequence>